<dbReference type="Proteomes" id="UP000215633">
    <property type="component" value="Unassembled WGS sequence"/>
</dbReference>
<proteinExistence type="predicted"/>
<dbReference type="SUPFAM" id="SSF47473">
    <property type="entry name" value="EF-hand"/>
    <property type="match status" value="1"/>
</dbReference>
<protein>
    <recommendedName>
        <fullName evidence="2">EF-hand domain-containing protein</fullName>
    </recommendedName>
</protein>
<keyword evidence="1" id="KW-0732">Signal</keyword>
<dbReference type="PROSITE" id="PS50222">
    <property type="entry name" value="EF_HAND_2"/>
    <property type="match status" value="1"/>
</dbReference>
<keyword evidence="4" id="KW-1185">Reference proteome</keyword>
<evidence type="ECO:0000313" key="4">
    <source>
        <dbReference type="Proteomes" id="UP000215633"/>
    </source>
</evidence>
<feature type="chain" id="PRO_5012040156" description="EF-hand domain-containing protein" evidence="1">
    <location>
        <begin position="22"/>
        <end position="122"/>
    </location>
</feature>
<comment type="caution">
    <text evidence="3">The sequence shown here is derived from an EMBL/GenBank/DDBJ whole genome shotgun (WGS) entry which is preliminary data.</text>
</comment>
<dbReference type="InterPro" id="IPR002048">
    <property type="entry name" value="EF_hand_dom"/>
</dbReference>
<accession>A0A261VF26</accession>
<dbReference type="EMBL" id="NEVT01000008">
    <property type="protein sequence ID" value="OZI72734.1"/>
    <property type="molecule type" value="Genomic_DNA"/>
</dbReference>
<feature type="signal peptide" evidence="1">
    <location>
        <begin position="1"/>
        <end position="21"/>
    </location>
</feature>
<sequence length="122" mass="12979">MKKALATTLCLVFAGIGAAHAQQSSVPRIHHAQLEPLDTDKSGAVSKGEYQTFMGQAFAKLDVNGDKRLSQDELASVVAHEQIVAMDTSRDGSVDQAEFMNQVMADFTASDTDGDGQLPVTP</sequence>
<evidence type="ECO:0000256" key="1">
    <source>
        <dbReference type="SAM" id="SignalP"/>
    </source>
</evidence>
<dbReference type="InterPro" id="IPR011992">
    <property type="entry name" value="EF-hand-dom_pair"/>
</dbReference>
<organism evidence="3 4">
    <name type="scientific">Bordetella genomosp. 2</name>
    <dbReference type="NCBI Taxonomy" id="1983456"/>
    <lineage>
        <taxon>Bacteria</taxon>
        <taxon>Pseudomonadati</taxon>
        <taxon>Pseudomonadota</taxon>
        <taxon>Betaproteobacteria</taxon>
        <taxon>Burkholderiales</taxon>
        <taxon>Alcaligenaceae</taxon>
        <taxon>Bordetella</taxon>
    </lineage>
</organism>
<feature type="domain" description="EF-hand" evidence="2">
    <location>
        <begin position="49"/>
        <end position="84"/>
    </location>
</feature>
<dbReference type="AlphaFoldDB" id="A0A261VF26"/>
<dbReference type="PROSITE" id="PS00018">
    <property type="entry name" value="EF_HAND_1"/>
    <property type="match status" value="1"/>
</dbReference>
<evidence type="ECO:0000313" key="3">
    <source>
        <dbReference type="EMBL" id="OZI72734.1"/>
    </source>
</evidence>
<gene>
    <name evidence="3" type="ORF">CAL24_20890</name>
</gene>
<dbReference type="Gene3D" id="1.10.238.10">
    <property type="entry name" value="EF-hand"/>
    <property type="match status" value="1"/>
</dbReference>
<dbReference type="RefSeq" id="WP_028352932.1">
    <property type="nucleotide sequence ID" value="NZ_NEVT01000008.1"/>
</dbReference>
<dbReference type="GO" id="GO:0005509">
    <property type="term" value="F:calcium ion binding"/>
    <property type="evidence" value="ECO:0007669"/>
    <property type="project" value="InterPro"/>
</dbReference>
<reference evidence="4" key="1">
    <citation type="submission" date="2017-05" db="EMBL/GenBank/DDBJ databases">
        <title>Complete and WGS of Bordetella genogroups.</title>
        <authorList>
            <person name="Spilker T."/>
            <person name="Lipuma J."/>
        </authorList>
    </citation>
    <scope>NUCLEOTIDE SEQUENCE [LARGE SCALE GENOMIC DNA]</scope>
    <source>
        <strain evidence="4">AU8256</strain>
    </source>
</reference>
<evidence type="ECO:0000259" key="2">
    <source>
        <dbReference type="PROSITE" id="PS50222"/>
    </source>
</evidence>
<dbReference type="InterPro" id="IPR018247">
    <property type="entry name" value="EF_Hand_1_Ca_BS"/>
</dbReference>
<name>A0A261VF26_9BORD</name>
<dbReference type="Pfam" id="PF13499">
    <property type="entry name" value="EF-hand_7"/>
    <property type="match status" value="1"/>
</dbReference>